<dbReference type="HOGENOM" id="CLU_026228_0_0_6"/>
<evidence type="ECO:0000256" key="2">
    <source>
        <dbReference type="SAM" id="SignalP"/>
    </source>
</evidence>
<keyword evidence="5" id="KW-1185">Reference proteome</keyword>
<dbReference type="InterPro" id="IPR050811">
    <property type="entry name" value="Phosphate_ABC_transporter"/>
</dbReference>
<dbReference type="Gene3D" id="3.40.190.10">
    <property type="entry name" value="Periplasmic binding protein-like II"/>
    <property type="match status" value="2"/>
</dbReference>
<accession>Q21E69</accession>
<dbReference type="STRING" id="203122.Sde_3755"/>
<dbReference type="Proteomes" id="UP000001947">
    <property type="component" value="Chromosome"/>
</dbReference>
<gene>
    <name evidence="4" type="ordered locus">Sde_3755</name>
</gene>
<dbReference type="CDD" id="cd13654">
    <property type="entry name" value="PBP2_phosphate_like_2"/>
    <property type="match status" value="1"/>
</dbReference>
<organism evidence="4 5">
    <name type="scientific">Saccharophagus degradans (strain 2-40 / ATCC 43961 / DSM 17024)</name>
    <dbReference type="NCBI Taxonomy" id="203122"/>
    <lineage>
        <taxon>Bacteria</taxon>
        <taxon>Pseudomonadati</taxon>
        <taxon>Pseudomonadota</taxon>
        <taxon>Gammaproteobacteria</taxon>
        <taxon>Cellvibrionales</taxon>
        <taxon>Cellvibrionaceae</taxon>
        <taxon>Saccharophagus</taxon>
    </lineage>
</organism>
<dbReference type="AlphaFoldDB" id="Q21E69"/>
<sequence length="347" mass="37386">MKRILIGALLTAGALASTSAMAARDSISIVGSSTVFPFSKVVAERFGKATDYRSPTVESTGTGGGFKAFCGGVGVAFPDMSNASRRIKQSELDMCKENGVKEVVEVLIGYDGIVLANAIEAKRLSLSAKDIFLALAKKIPNPDGSATLIDNPYTMWSDVNPSLPKSKIEVLGPPPTSGTRDAFVELAMEGGCKKFGWIADLKKSDKNKYKAICHVIREDGHFIEAGENDNLIVQKLASNPNALGIFGFSFLDQNADKVQASKIDGAEPTFETIADGSYAVSRPLYFYVKKAHVGVIQGIEEYLAEFTSERAWGDEGYLTEKGMIPLSAEERAKIAKRVKNLEPLQSL</sequence>
<dbReference type="EMBL" id="CP000282">
    <property type="protein sequence ID" value="ABD83010.1"/>
    <property type="molecule type" value="Genomic_DNA"/>
</dbReference>
<dbReference type="eggNOG" id="COG0226">
    <property type="taxonomic scope" value="Bacteria"/>
</dbReference>
<evidence type="ECO:0000256" key="1">
    <source>
        <dbReference type="ARBA" id="ARBA00022729"/>
    </source>
</evidence>
<name>Q21E69_SACD2</name>
<feature type="signal peptide" evidence="2">
    <location>
        <begin position="1"/>
        <end position="22"/>
    </location>
</feature>
<proteinExistence type="predicted"/>
<keyword evidence="1 2" id="KW-0732">Signal</keyword>
<dbReference type="Pfam" id="PF12849">
    <property type="entry name" value="PBP_like_2"/>
    <property type="match status" value="1"/>
</dbReference>
<evidence type="ECO:0000259" key="3">
    <source>
        <dbReference type="Pfam" id="PF12849"/>
    </source>
</evidence>
<dbReference type="KEGG" id="sde:Sde_3755"/>
<dbReference type="PANTHER" id="PTHR30570:SF1">
    <property type="entry name" value="PHOSPHATE-BINDING PROTEIN PSTS"/>
    <property type="match status" value="1"/>
</dbReference>
<dbReference type="PANTHER" id="PTHR30570">
    <property type="entry name" value="PERIPLASMIC PHOSPHATE BINDING COMPONENT OF PHOSPHATE ABC TRANSPORTER"/>
    <property type="match status" value="1"/>
</dbReference>
<feature type="domain" description="PBP" evidence="3">
    <location>
        <begin position="19"/>
        <end position="309"/>
    </location>
</feature>
<dbReference type="InterPro" id="IPR024370">
    <property type="entry name" value="PBP_domain"/>
</dbReference>
<protein>
    <submittedName>
        <fullName evidence="4">Phosphate binding protein, putative</fullName>
    </submittedName>
</protein>
<reference evidence="4 5" key="1">
    <citation type="journal article" date="2008" name="PLoS Genet.">
        <title>Complete genome sequence of the complex carbohydrate-degrading marine bacterium, Saccharophagus degradans strain 2-40 T.</title>
        <authorList>
            <person name="Weiner R.M."/>
            <person name="Taylor L.E.II."/>
            <person name="Henrissat B."/>
            <person name="Hauser L."/>
            <person name="Land M."/>
            <person name="Coutinho P.M."/>
            <person name="Rancurel C."/>
            <person name="Saunders E.H."/>
            <person name="Longmire A.G."/>
            <person name="Zhang H."/>
            <person name="Bayer E.A."/>
            <person name="Gilbert H.J."/>
            <person name="Larimer F."/>
            <person name="Zhulin I.B."/>
            <person name="Ekborg N.A."/>
            <person name="Lamed R."/>
            <person name="Richardson P.M."/>
            <person name="Borovok I."/>
            <person name="Hutcheson S."/>
        </authorList>
    </citation>
    <scope>NUCLEOTIDE SEQUENCE [LARGE SCALE GENOMIC DNA]</scope>
    <source>
        <strain evidence="5">2-40 / ATCC 43961 / DSM 17024</strain>
    </source>
</reference>
<feature type="chain" id="PRO_5004199903" evidence="2">
    <location>
        <begin position="23"/>
        <end position="347"/>
    </location>
</feature>
<evidence type="ECO:0000313" key="5">
    <source>
        <dbReference type="Proteomes" id="UP000001947"/>
    </source>
</evidence>
<dbReference type="SUPFAM" id="SSF53850">
    <property type="entry name" value="Periplasmic binding protein-like II"/>
    <property type="match status" value="1"/>
</dbReference>
<evidence type="ECO:0000313" key="4">
    <source>
        <dbReference type="EMBL" id="ABD83010.1"/>
    </source>
</evidence>